<proteinExistence type="predicted"/>
<dbReference type="EMBL" id="AP011177">
    <property type="protein sequence ID" value="BAJ01023.1"/>
    <property type="molecule type" value="Genomic_DNA"/>
</dbReference>
<name>D4ZH74_SHEVD</name>
<organism evidence="1 2">
    <name type="scientific">Shewanella violacea (strain JCM 10179 / CIP 106290 / LMG 19151 / DSS12)</name>
    <dbReference type="NCBI Taxonomy" id="637905"/>
    <lineage>
        <taxon>Bacteria</taxon>
        <taxon>Pseudomonadati</taxon>
        <taxon>Pseudomonadota</taxon>
        <taxon>Gammaproteobacteria</taxon>
        <taxon>Alteromonadales</taxon>
        <taxon>Shewanellaceae</taxon>
        <taxon>Shewanella</taxon>
    </lineage>
</organism>
<dbReference type="HOGENOM" id="CLU_1748387_0_0_6"/>
<evidence type="ECO:0000313" key="1">
    <source>
        <dbReference type="EMBL" id="BAJ01023.1"/>
    </source>
</evidence>
<dbReference type="Proteomes" id="UP000002350">
    <property type="component" value="Chromosome"/>
</dbReference>
<dbReference type="eggNOG" id="COG3803">
    <property type="taxonomic scope" value="Bacteria"/>
</dbReference>
<keyword evidence="2" id="KW-1185">Reference proteome</keyword>
<dbReference type="Pfam" id="PF06041">
    <property type="entry name" value="DUF924"/>
    <property type="match status" value="1"/>
</dbReference>
<protein>
    <recommendedName>
        <fullName evidence="3">DUF924 domain-containing protein</fullName>
    </recommendedName>
</protein>
<accession>D4ZH74</accession>
<reference evidence="2" key="1">
    <citation type="journal article" date="2010" name="Mol. Biosyst.">
        <title>Complete genome sequence and comparative analysis of Shewanella violacea, a psychrophilic and piezophilic bacterium from deep sea floor sediments.</title>
        <authorList>
            <person name="Aono E."/>
            <person name="Baba T."/>
            <person name="Ara T."/>
            <person name="Nishi T."/>
            <person name="Nakamichi T."/>
            <person name="Inamoto E."/>
            <person name="Toyonaga H."/>
            <person name="Hasegawa M."/>
            <person name="Takai Y."/>
            <person name="Okumura Y."/>
            <person name="Baba M."/>
            <person name="Tomita M."/>
            <person name="Kato C."/>
            <person name="Oshima T."/>
            <person name="Nakasone K."/>
            <person name="Mori H."/>
        </authorList>
    </citation>
    <scope>NUCLEOTIDE SEQUENCE [LARGE SCALE GENOMIC DNA]</scope>
    <source>
        <strain evidence="2">JCM 10179 / CIP 106290 / LMG 19151 / DSS12</strain>
    </source>
</reference>
<dbReference type="InterPro" id="IPR011990">
    <property type="entry name" value="TPR-like_helical_dom_sf"/>
</dbReference>
<evidence type="ECO:0000313" key="2">
    <source>
        <dbReference type="Proteomes" id="UP000002350"/>
    </source>
</evidence>
<dbReference type="STRING" id="637905.SVI_1052"/>
<dbReference type="KEGG" id="svo:SVI_1052"/>
<dbReference type="RefSeq" id="WP_013050334.1">
    <property type="nucleotide sequence ID" value="NC_014012.1"/>
</dbReference>
<evidence type="ECO:0008006" key="3">
    <source>
        <dbReference type="Google" id="ProtNLM"/>
    </source>
</evidence>
<dbReference type="OrthoDB" id="6263226at2"/>
<dbReference type="SUPFAM" id="SSF48452">
    <property type="entry name" value="TPR-like"/>
    <property type="match status" value="1"/>
</dbReference>
<dbReference type="AlphaFoldDB" id="D4ZH74"/>
<dbReference type="InterPro" id="IPR010323">
    <property type="entry name" value="DUF924"/>
</dbReference>
<gene>
    <name evidence="1" type="ordered locus">SVI_1052</name>
</gene>
<sequence>MEQFLKEWFDAYAKGQGVETESLCKKTLSEWSVLLKRVKLGELEEWQRTPPGRMALILLMGPVAHLLNDKEAIDLHPKARFLCIEGVELGLDTQLEPIQRRCFYDPLFYSGNSQDRQLLLRLLEGMQSQVESIHRPAWANWYAEASISSTS</sequence>